<proteinExistence type="predicted"/>
<evidence type="ECO:0000313" key="2">
    <source>
        <dbReference type="EMBL" id="KAF4508748.1"/>
    </source>
</evidence>
<dbReference type="EMBL" id="JAAVMX010000005">
    <property type="protein sequence ID" value="KAF4508748.1"/>
    <property type="molecule type" value="Genomic_DNA"/>
</dbReference>
<name>A0A8H4PQX3_9HYPO</name>
<keyword evidence="3" id="KW-1185">Reference proteome</keyword>
<feature type="region of interest" description="Disordered" evidence="1">
    <location>
        <begin position="1"/>
        <end position="41"/>
    </location>
</feature>
<protein>
    <submittedName>
        <fullName evidence="2">Uncharacterized protein</fullName>
    </submittedName>
</protein>
<dbReference type="AlphaFoldDB" id="A0A8H4PQX3"/>
<dbReference type="Proteomes" id="UP000557566">
    <property type="component" value="Unassembled WGS sequence"/>
</dbReference>
<accession>A0A8H4PQX3</accession>
<reference evidence="2 3" key="1">
    <citation type="journal article" date="2020" name="Genome Biol. Evol.">
        <title>A new high-quality draft genome assembly of the Chinese cordyceps Ophiocordyceps sinensis.</title>
        <authorList>
            <person name="Shu R."/>
            <person name="Zhang J."/>
            <person name="Meng Q."/>
            <person name="Zhang H."/>
            <person name="Zhou G."/>
            <person name="Li M."/>
            <person name="Wu P."/>
            <person name="Zhao Y."/>
            <person name="Chen C."/>
            <person name="Qin Q."/>
        </authorList>
    </citation>
    <scope>NUCLEOTIDE SEQUENCE [LARGE SCALE GENOMIC DNA]</scope>
    <source>
        <strain evidence="2 3">IOZ07</strain>
    </source>
</reference>
<organism evidence="2 3">
    <name type="scientific">Ophiocordyceps sinensis</name>
    <dbReference type="NCBI Taxonomy" id="72228"/>
    <lineage>
        <taxon>Eukaryota</taxon>
        <taxon>Fungi</taxon>
        <taxon>Dikarya</taxon>
        <taxon>Ascomycota</taxon>
        <taxon>Pezizomycotina</taxon>
        <taxon>Sordariomycetes</taxon>
        <taxon>Hypocreomycetidae</taxon>
        <taxon>Hypocreales</taxon>
        <taxon>Ophiocordycipitaceae</taxon>
        <taxon>Ophiocordyceps</taxon>
    </lineage>
</organism>
<evidence type="ECO:0000313" key="3">
    <source>
        <dbReference type="Proteomes" id="UP000557566"/>
    </source>
</evidence>
<sequence>MVSARMSSASETEPDVAWTASRRREASTRTGRMNSSEVTVRRKMQPKVATILEMSEVQLMVEVRGYSSS</sequence>
<evidence type="ECO:0000256" key="1">
    <source>
        <dbReference type="SAM" id="MobiDB-lite"/>
    </source>
</evidence>
<feature type="compositionally biased region" description="Polar residues" evidence="1">
    <location>
        <begin position="1"/>
        <end position="11"/>
    </location>
</feature>
<gene>
    <name evidence="2" type="ORF">G6O67_005089</name>
</gene>
<comment type="caution">
    <text evidence="2">The sequence shown here is derived from an EMBL/GenBank/DDBJ whole genome shotgun (WGS) entry which is preliminary data.</text>
</comment>